<organism evidence="1 2">
    <name type="scientific">Hyaloscypha hepaticicola</name>
    <dbReference type="NCBI Taxonomy" id="2082293"/>
    <lineage>
        <taxon>Eukaryota</taxon>
        <taxon>Fungi</taxon>
        <taxon>Dikarya</taxon>
        <taxon>Ascomycota</taxon>
        <taxon>Pezizomycotina</taxon>
        <taxon>Leotiomycetes</taxon>
        <taxon>Helotiales</taxon>
        <taxon>Hyaloscyphaceae</taxon>
        <taxon>Hyaloscypha</taxon>
    </lineage>
</organism>
<protein>
    <submittedName>
        <fullName evidence="1">Uncharacterized protein</fullName>
    </submittedName>
</protein>
<proteinExistence type="predicted"/>
<dbReference type="EMBL" id="KZ613465">
    <property type="protein sequence ID" value="PMD27547.1"/>
    <property type="molecule type" value="Genomic_DNA"/>
</dbReference>
<gene>
    <name evidence="1" type="ORF">NA56DRAFT_696548</name>
</gene>
<dbReference type="AlphaFoldDB" id="A0A2J6QMP1"/>
<evidence type="ECO:0000313" key="2">
    <source>
        <dbReference type="Proteomes" id="UP000235672"/>
    </source>
</evidence>
<name>A0A2J6QMP1_9HELO</name>
<evidence type="ECO:0000313" key="1">
    <source>
        <dbReference type="EMBL" id="PMD27547.1"/>
    </source>
</evidence>
<dbReference type="Proteomes" id="UP000235672">
    <property type="component" value="Unassembled WGS sequence"/>
</dbReference>
<keyword evidence="2" id="KW-1185">Reference proteome</keyword>
<sequence length="188" mass="21721">MNPTKPQPFDPGKLPKWQEHGYDTFEEYNLDGAPSRRYPDFDEPYRIFTQNEFDLQHKVGHICMVRMELNKTFASLRVYPGREDFFQSMTGPFIAIFRLWRSPLLLNQTASTHLPVVTARQLDSIWPCTYGYTAGLATLSSYPDYVVKTCKYHEIRQRSSRNLQPGGPKGGWFIDTLPSTYLVQGMSP</sequence>
<reference evidence="1 2" key="1">
    <citation type="submission" date="2016-05" db="EMBL/GenBank/DDBJ databases">
        <title>A degradative enzymes factory behind the ericoid mycorrhizal symbiosis.</title>
        <authorList>
            <consortium name="DOE Joint Genome Institute"/>
            <person name="Martino E."/>
            <person name="Morin E."/>
            <person name="Grelet G."/>
            <person name="Kuo A."/>
            <person name="Kohler A."/>
            <person name="Daghino S."/>
            <person name="Barry K."/>
            <person name="Choi C."/>
            <person name="Cichocki N."/>
            <person name="Clum A."/>
            <person name="Copeland A."/>
            <person name="Hainaut M."/>
            <person name="Haridas S."/>
            <person name="Labutti K."/>
            <person name="Lindquist E."/>
            <person name="Lipzen A."/>
            <person name="Khouja H.-R."/>
            <person name="Murat C."/>
            <person name="Ohm R."/>
            <person name="Olson A."/>
            <person name="Spatafora J."/>
            <person name="Veneault-Fourrey C."/>
            <person name="Henrissat B."/>
            <person name="Grigoriev I."/>
            <person name="Martin F."/>
            <person name="Perotto S."/>
        </authorList>
    </citation>
    <scope>NUCLEOTIDE SEQUENCE [LARGE SCALE GENOMIC DNA]</scope>
    <source>
        <strain evidence="1 2">UAMH 7357</strain>
    </source>
</reference>
<accession>A0A2J6QMP1</accession>